<evidence type="ECO:0000313" key="2">
    <source>
        <dbReference type="Proteomes" id="UP000634136"/>
    </source>
</evidence>
<dbReference type="AlphaFoldDB" id="A0A834XFG6"/>
<keyword evidence="2" id="KW-1185">Reference proteome</keyword>
<sequence length="36" mass="4200">MEALIVYFQLPDVAFLVFQSIKALDMHESEPKKVDF</sequence>
<proteinExistence type="predicted"/>
<gene>
    <name evidence="1" type="ORF">G2W53_005289</name>
</gene>
<name>A0A834XFG6_9FABA</name>
<dbReference type="Proteomes" id="UP000634136">
    <property type="component" value="Unassembled WGS sequence"/>
</dbReference>
<comment type="caution">
    <text evidence="1">The sequence shown here is derived from an EMBL/GenBank/DDBJ whole genome shotgun (WGS) entry which is preliminary data.</text>
</comment>
<organism evidence="1 2">
    <name type="scientific">Senna tora</name>
    <dbReference type="NCBI Taxonomy" id="362788"/>
    <lineage>
        <taxon>Eukaryota</taxon>
        <taxon>Viridiplantae</taxon>
        <taxon>Streptophyta</taxon>
        <taxon>Embryophyta</taxon>
        <taxon>Tracheophyta</taxon>
        <taxon>Spermatophyta</taxon>
        <taxon>Magnoliopsida</taxon>
        <taxon>eudicotyledons</taxon>
        <taxon>Gunneridae</taxon>
        <taxon>Pentapetalae</taxon>
        <taxon>rosids</taxon>
        <taxon>fabids</taxon>
        <taxon>Fabales</taxon>
        <taxon>Fabaceae</taxon>
        <taxon>Caesalpinioideae</taxon>
        <taxon>Cassia clade</taxon>
        <taxon>Senna</taxon>
    </lineage>
</organism>
<accession>A0A834XFG6</accession>
<evidence type="ECO:0000313" key="1">
    <source>
        <dbReference type="EMBL" id="KAF7842991.1"/>
    </source>
</evidence>
<protein>
    <submittedName>
        <fullName evidence="1">Uncharacterized protein</fullName>
    </submittedName>
</protein>
<reference evidence="1" key="1">
    <citation type="submission" date="2020-09" db="EMBL/GenBank/DDBJ databases">
        <title>Genome-Enabled Discovery of Anthraquinone Biosynthesis in Senna tora.</title>
        <authorList>
            <person name="Kang S.-H."/>
            <person name="Pandey R.P."/>
            <person name="Lee C.-M."/>
            <person name="Sim J.-S."/>
            <person name="Jeong J.-T."/>
            <person name="Choi B.-S."/>
            <person name="Jung M."/>
            <person name="Ginzburg D."/>
            <person name="Zhao K."/>
            <person name="Won S.Y."/>
            <person name="Oh T.-J."/>
            <person name="Yu Y."/>
            <person name="Kim N.-H."/>
            <person name="Lee O.R."/>
            <person name="Lee T.-H."/>
            <person name="Bashyal P."/>
            <person name="Kim T.-S."/>
            <person name="Lee W.-H."/>
            <person name="Kawkins C."/>
            <person name="Kim C.-K."/>
            <person name="Kim J.S."/>
            <person name="Ahn B.O."/>
            <person name="Rhee S.Y."/>
            <person name="Sohng J.K."/>
        </authorList>
    </citation>
    <scope>NUCLEOTIDE SEQUENCE</scope>
    <source>
        <tissue evidence="1">Leaf</tissue>
    </source>
</reference>
<dbReference type="EMBL" id="JAAIUW010000002">
    <property type="protein sequence ID" value="KAF7842991.1"/>
    <property type="molecule type" value="Genomic_DNA"/>
</dbReference>